<evidence type="ECO:0000313" key="4">
    <source>
        <dbReference type="EMBL" id="KAF3324880.1"/>
    </source>
</evidence>
<dbReference type="Gene3D" id="1.10.8.10">
    <property type="entry name" value="DNA helicase RuvA subunit, C-terminal domain"/>
    <property type="match status" value="1"/>
</dbReference>
<protein>
    <submittedName>
        <fullName evidence="4">Ubiquitin domain-containing protein DSK2b</fullName>
    </submittedName>
</protein>
<dbReference type="SMART" id="SM00165">
    <property type="entry name" value="UBA"/>
    <property type="match status" value="1"/>
</dbReference>
<dbReference type="GO" id="GO:0005829">
    <property type="term" value="C:cytosol"/>
    <property type="evidence" value="ECO:0007669"/>
    <property type="project" value="TreeGrafter"/>
</dbReference>
<feature type="domain" description="Ubiquitin-like" evidence="3">
    <location>
        <begin position="14"/>
        <end position="89"/>
    </location>
</feature>
<organism evidence="4 5">
    <name type="scientific">Carex littledalei</name>
    <dbReference type="NCBI Taxonomy" id="544730"/>
    <lineage>
        <taxon>Eukaryota</taxon>
        <taxon>Viridiplantae</taxon>
        <taxon>Streptophyta</taxon>
        <taxon>Embryophyta</taxon>
        <taxon>Tracheophyta</taxon>
        <taxon>Spermatophyta</taxon>
        <taxon>Magnoliopsida</taxon>
        <taxon>Liliopsida</taxon>
        <taxon>Poales</taxon>
        <taxon>Cyperaceae</taxon>
        <taxon>Cyperoideae</taxon>
        <taxon>Cariceae</taxon>
        <taxon>Carex</taxon>
        <taxon>Carex subgen. Euthyceras</taxon>
    </lineage>
</organism>
<sequence length="390" mass="42876">MGSDGESTDDEPTVSLQIQLPDRSQISVATELDITVEEFKLVLANLTGIPSDEQRLIYNGTSLRNHQTIGNCVLDPDKVISLVRRATPPPNTSIVSMSSPITPRSPREACKLDVSNRSFKNPQTRLLDKHPHFLANIIERIPILRQLKDKAGIILISQYLCHVEIQRRIASLNAIITEIITRKLKSVYNGHHDISLVTEENQLSLLLSGLNLVATSGSGPESSNSNQSELAPNSHLLSGPESSNANQSESAPNSDPLPNPWAANSYRATILPLIDHEETIDKVMLLLFSDATLLRHCIEQGESINRAFAAVYDNASQDQSSSLLSSLGGSDDFAPKEAVSEEQFASQLAQMEDMGFMDRRENLRALLKSGGDVQKAVKRLLEKRNLDEGR</sequence>
<dbReference type="GO" id="GO:0006511">
    <property type="term" value="P:ubiquitin-dependent protein catabolic process"/>
    <property type="evidence" value="ECO:0007669"/>
    <property type="project" value="TreeGrafter"/>
</dbReference>
<feature type="domain" description="UBA" evidence="2">
    <location>
        <begin position="338"/>
        <end position="383"/>
    </location>
</feature>
<dbReference type="Gene3D" id="3.10.20.90">
    <property type="entry name" value="Phosphatidylinositol 3-kinase Catalytic Subunit, Chain A, domain 1"/>
    <property type="match status" value="1"/>
</dbReference>
<name>A0A833QDK5_9POAL</name>
<dbReference type="SUPFAM" id="SSF46934">
    <property type="entry name" value="UBA-like"/>
    <property type="match status" value="1"/>
</dbReference>
<dbReference type="SUPFAM" id="SSF54236">
    <property type="entry name" value="Ubiquitin-like"/>
    <property type="match status" value="1"/>
</dbReference>
<accession>A0A833QDK5</accession>
<dbReference type="Pfam" id="PF00240">
    <property type="entry name" value="ubiquitin"/>
    <property type="match status" value="1"/>
</dbReference>
<dbReference type="GO" id="GO:0031593">
    <property type="term" value="F:polyubiquitin modification-dependent protein binding"/>
    <property type="evidence" value="ECO:0007669"/>
    <property type="project" value="TreeGrafter"/>
</dbReference>
<dbReference type="InterPro" id="IPR029071">
    <property type="entry name" value="Ubiquitin-like_domsf"/>
</dbReference>
<keyword evidence="5" id="KW-1185">Reference proteome</keyword>
<feature type="compositionally biased region" description="Polar residues" evidence="1">
    <location>
        <begin position="240"/>
        <end position="253"/>
    </location>
</feature>
<dbReference type="Pfam" id="PF00627">
    <property type="entry name" value="UBA"/>
    <property type="match status" value="1"/>
</dbReference>
<gene>
    <name evidence="4" type="ORF">FCM35_KLT11037</name>
</gene>
<evidence type="ECO:0000313" key="5">
    <source>
        <dbReference type="Proteomes" id="UP000623129"/>
    </source>
</evidence>
<feature type="region of interest" description="Disordered" evidence="1">
    <location>
        <begin position="217"/>
        <end position="260"/>
    </location>
</feature>
<feature type="compositionally biased region" description="Polar residues" evidence="1">
    <location>
        <begin position="217"/>
        <end position="231"/>
    </location>
</feature>
<evidence type="ECO:0000259" key="3">
    <source>
        <dbReference type="PROSITE" id="PS50053"/>
    </source>
</evidence>
<dbReference type="InterPro" id="IPR015940">
    <property type="entry name" value="UBA"/>
</dbReference>
<evidence type="ECO:0000259" key="2">
    <source>
        <dbReference type="PROSITE" id="PS50030"/>
    </source>
</evidence>
<proteinExistence type="predicted"/>
<reference evidence="4" key="1">
    <citation type="submission" date="2020-01" db="EMBL/GenBank/DDBJ databases">
        <title>Genome sequence of Kobresia littledalei, the first chromosome-level genome in the family Cyperaceae.</title>
        <authorList>
            <person name="Qu G."/>
        </authorList>
    </citation>
    <scope>NUCLEOTIDE SEQUENCE</scope>
    <source>
        <strain evidence="4">C.B.Clarke</strain>
        <tissue evidence="4">Leaf</tissue>
    </source>
</reference>
<dbReference type="PANTHER" id="PTHR10677:SF3">
    <property type="entry name" value="FI07626P-RELATED"/>
    <property type="match status" value="1"/>
</dbReference>
<dbReference type="Proteomes" id="UP000623129">
    <property type="component" value="Unassembled WGS sequence"/>
</dbReference>
<comment type="caution">
    <text evidence="4">The sequence shown here is derived from an EMBL/GenBank/DDBJ whole genome shotgun (WGS) entry which is preliminary data.</text>
</comment>
<dbReference type="PROSITE" id="PS50030">
    <property type="entry name" value="UBA"/>
    <property type="match status" value="1"/>
</dbReference>
<evidence type="ECO:0000256" key="1">
    <source>
        <dbReference type="SAM" id="MobiDB-lite"/>
    </source>
</evidence>
<dbReference type="OrthoDB" id="267397at2759"/>
<dbReference type="InterPro" id="IPR009060">
    <property type="entry name" value="UBA-like_sf"/>
</dbReference>
<dbReference type="AlphaFoldDB" id="A0A833QDK5"/>
<dbReference type="EMBL" id="SWLB01000021">
    <property type="protein sequence ID" value="KAF3324880.1"/>
    <property type="molecule type" value="Genomic_DNA"/>
</dbReference>
<dbReference type="InterPro" id="IPR000626">
    <property type="entry name" value="Ubiquitin-like_dom"/>
</dbReference>
<dbReference type="SMART" id="SM00213">
    <property type="entry name" value="UBQ"/>
    <property type="match status" value="1"/>
</dbReference>
<dbReference type="InterPro" id="IPR015496">
    <property type="entry name" value="Ubiquilin"/>
</dbReference>
<dbReference type="PANTHER" id="PTHR10677">
    <property type="entry name" value="UBIQUILIN"/>
    <property type="match status" value="1"/>
</dbReference>
<dbReference type="PROSITE" id="PS50053">
    <property type="entry name" value="UBIQUITIN_2"/>
    <property type="match status" value="1"/>
</dbReference>